<feature type="domain" description="Tautomerase cis-CaaD-like" evidence="2">
    <location>
        <begin position="1"/>
        <end position="140"/>
    </location>
</feature>
<dbReference type="EMBL" id="KZ824286">
    <property type="protein sequence ID" value="RAL11776.1"/>
    <property type="molecule type" value="Genomic_DNA"/>
</dbReference>
<dbReference type="VEuPathDB" id="FungiDB:BO97DRAFT_405857"/>
<feature type="transmembrane region" description="Helical" evidence="1">
    <location>
        <begin position="21"/>
        <end position="42"/>
    </location>
</feature>
<evidence type="ECO:0000313" key="3">
    <source>
        <dbReference type="EMBL" id="RAL11776.1"/>
    </source>
</evidence>
<sequence>MPLWQIYHQRGTFQTASEKSALAAAITTLYTTLGLPAFYVVVQFHQLDVEDLFIGGALATDQEPFVRIVITHIAIRLPDADEAYLRTTVGINEVLKTHVLDKGYGVEYHVDETERRLWRINGMVPPQWRSEEEKVWVRESRAVEYPGAFPEGEGGL</sequence>
<dbReference type="Pfam" id="PF14832">
    <property type="entry name" value="Tautomerase_3"/>
    <property type="match status" value="1"/>
</dbReference>
<dbReference type="GeneID" id="37199580"/>
<protein>
    <recommendedName>
        <fullName evidence="2">Tautomerase cis-CaaD-like domain-containing protein</fullName>
    </recommendedName>
</protein>
<evidence type="ECO:0000259" key="2">
    <source>
        <dbReference type="Pfam" id="PF14832"/>
    </source>
</evidence>
<name>A0A395HW75_ASPHC</name>
<evidence type="ECO:0000313" key="4">
    <source>
        <dbReference type="Proteomes" id="UP000248961"/>
    </source>
</evidence>
<proteinExistence type="predicted"/>
<gene>
    <name evidence="3" type="ORF">BO97DRAFT_405857</name>
</gene>
<dbReference type="InterPro" id="IPR028116">
    <property type="entry name" value="Cis-CaaD-like"/>
</dbReference>
<dbReference type="Proteomes" id="UP000248961">
    <property type="component" value="Unassembled WGS sequence"/>
</dbReference>
<dbReference type="Gene3D" id="3.30.429.10">
    <property type="entry name" value="Macrophage Migration Inhibitory Factor"/>
    <property type="match status" value="1"/>
</dbReference>
<keyword evidence="4" id="KW-1185">Reference proteome</keyword>
<dbReference type="RefSeq" id="XP_025550930.1">
    <property type="nucleotide sequence ID" value="XM_025695291.1"/>
</dbReference>
<dbReference type="InterPro" id="IPR014347">
    <property type="entry name" value="Tautomerase/MIF_sf"/>
</dbReference>
<keyword evidence="1" id="KW-0812">Transmembrane</keyword>
<accession>A0A395HW75</accession>
<evidence type="ECO:0000256" key="1">
    <source>
        <dbReference type="SAM" id="Phobius"/>
    </source>
</evidence>
<dbReference type="AlphaFoldDB" id="A0A395HW75"/>
<keyword evidence="1" id="KW-1133">Transmembrane helix</keyword>
<reference evidence="3 4" key="1">
    <citation type="submission" date="2018-02" db="EMBL/GenBank/DDBJ databases">
        <title>The genomes of Aspergillus section Nigri reveals drivers in fungal speciation.</title>
        <authorList>
            <consortium name="DOE Joint Genome Institute"/>
            <person name="Vesth T.C."/>
            <person name="Nybo J."/>
            <person name="Theobald S."/>
            <person name="Brandl J."/>
            <person name="Frisvad J.C."/>
            <person name="Nielsen K.F."/>
            <person name="Lyhne E.K."/>
            <person name="Kogle M.E."/>
            <person name="Kuo A."/>
            <person name="Riley R."/>
            <person name="Clum A."/>
            <person name="Nolan M."/>
            <person name="Lipzen A."/>
            <person name="Salamov A."/>
            <person name="Henrissat B."/>
            <person name="Wiebenga A."/>
            <person name="De vries R.P."/>
            <person name="Grigoriev I.V."/>
            <person name="Mortensen U.H."/>
            <person name="Andersen M.R."/>
            <person name="Baker S.E."/>
        </authorList>
    </citation>
    <scope>NUCLEOTIDE SEQUENCE [LARGE SCALE GENOMIC DNA]</scope>
    <source>
        <strain evidence="3 4">CBS 101889</strain>
    </source>
</reference>
<organism evidence="3 4">
    <name type="scientific">Aspergillus homomorphus (strain CBS 101889)</name>
    <dbReference type="NCBI Taxonomy" id="1450537"/>
    <lineage>
        <taxon>Eukaryota</taxon>
        <taxon>Fungi</taxon>
        <taxon>Dikarya</taxon>
        <taxon>Ascomycota</taxon>
        <taxon>Pezizomycotina</taxon>
        <taxon>Eurotiomycetes</taxon>
        <taxon>Eurotiomycetidae</taxon>
        <taxon>Eurotiales</taxon>
        <taxon>Aspergillaceae</taxon>
        <taxon>Aspergillus</taxon>
        <taxon>Aspergillus subgen. Circumdati</taxon>
    </lineage>
</organism>
<keyword evidence="1" id="KW-0472">Membrane</keyword>
<dbReference type="OrthoDB" id="2129288at2759"/>